<comment type="similarity">
    <text evidence="6">Belongs to the azoreductase type 1 family.</text>
</comment>
<dbReference type="GO" id="GO:0016652">
    <property type="term" value="F:oxidoreductase activity, acting on NAD(P)H as acceptor"/>
    <property type="evidence" value="ECO:0007669"/>
    <property type="project" value="UniProtKB-UniRule"/>
</dbReference>
<accession>A0A1H3MWS7</accession>
<comment type="catalytic activity">
    <reaction evidence="6">
        <text>2 a quinone + NADH + H(+) = 2 a 1,4-benzosemiquinone + NAD(+)</text>
        <dbReference type="Rhea" id="RHEA:65952"/>
        <dbReference type="ChEBI" id="CHEBI:15378"/>
        <dbReference type="ChEBI" id="CHEBI:57540"/>
        <dbReference type="ChEBI" id="CHEBI:57945"/>
        <dbReference type="ChEBI" id="CHEBI:132124"/>
        <dbReference type="ChEBI" id="CHEBI:134225"/>
    </reaction>
</comment>
<evidence type="ECO:0000256" key="5">
    <source>
        <dbReference type="ARBA" id="ARBA00048542"/>
    </source>
</evidence>
<dbReference type="InterPro" id="IPR029039">
    <property type="entry name" value="Flavoprotein-like_sf"/>
</dbReference>
<dbReference type="Proteomes" id="UP000198625">
    <property type="component" value="Unassembled WGS sequence"/>
</dbReference>
<sequence>MSKVLYIKANAKPEGISRTFKLSDSFIEAYKSSYPNDEVITLDLYKENIKPLTEDDISAIYSPKTDQSRNHPVLRYAYEFAEADKYVIAAPLWNLSIPGILKLYFDYVTATGITFNYTSGGGVAGLLENKKAIHIVTRGGEYSEPPMSEYEMGDKYLRVLLGFYGVNDISTFAVENMDRSDTNVEAVLEKGVKELQEKAKDF</sequence>
<dbReference type="STRING" id="415015.SAMN05660462_00952"/>
<dbReference type="RefSeq" id="WP_091727928.1">
    <property type="nucleotide sequence ID" value="NZ_FNQE01000008.1"/>
</dbReference>
<evidence type="ECO:0000256" key="2">
    <source>
        <dbReference type="ARBA" id="ARBA00022643"/>
    </source>
</evidence>
<dbReference type="EC" id="1.6.5.-" evidence="6"/>
<reference evidence="8 9" key="1">
    <citation type="submission" date="2016-10" db="EMBL/GenBank/DDBJ databases">
        <authorList>
            <person name="de Groot N.N."/>
        </authorList>
    </citation>
    <scope>NUCLEOTIDE SEQUENCE [LARGE SCALE GENOMIC DNA]</scope>
    <source>
        <strain evidence="8 9">DSM 21650</strain>
    </source>
</reference>
<organism evidence="8 9">
    <name type="scientific">Proteiniborus ethanoligenes</name>
    <dbReference type="NCBI Taxonomy" id="415015"/>
    <lineage>
        <taxon>Bacteria</taxon>
        <taxon>Bacillati</taxon>
        <taxon>Bacillota</taxon>
        <taxon>Clostridia</taxon>
        <taxon>Eubacteriales</taxon>
        <taxon>Proteiniborus</taxon>
    </lineage>
</organism>
<dbReference type="EC" id="1.7.1.17" evidence="6"/>
<keyword evidence="1 6" id="KW-0285">Flavoprotein</keyword>
<evidence type="ECO:0000256" key="3">
    <source>
        <dbReference type="ARBA" id="ARBA00023002"/>
    </source>
</evidence>
<dbReference type="HAMAP" id="MF_01216">
    <property type="entry name" value="Azoreductase_type1"/>
    <property type="match status" value="1"/>
</dbReference>
<evidence type="ECO:0000313" key="8">
    <source>
        <dbReference type="EMBL" id="SDY81076.1"/>
    </source>
</evidence>
<dbReference type="InterPro" id="IPR003680">
    <property type="entry name" value="Flavodoxin_fold"/>
</dbReference>
<dbReference type="SUPFAM" id="SSF52218">
    <property type="entry name" value="Flavoproteins"/>
    <property type="match status" value="1"/>
</dbReference>
<keyword evidence="9" id="KW-1185">Reference proteome</keyword>
<proteinExistence type="inferred from homology"/>
<comment type="cofactor">
    <cofactor evidence="6">
        <name>FMN</name>
        <dbReference type="ChEBI" id="CHEBI:58210"/>
    </cofactor>
    <text evidence="6">Binds 1 FMN per subunit.</text>
</comment>
<dbReference type="PANTHER" id="PTHR43741">
    <property type="entry name" value="FMN-DEPENDENT NADH-AZOREDUCTASE 1"/>
    <property type="match status" value="1"/>
</dbReference>
<dbReference type="AlphaFoldDB" id="A0A1H3MWS7"/>
<comment type="subunit">
    <text evidence="6">Homodimer.</text>
</comment>
<evidence type="ECO:0000256" key="6">
    <source>
        <dbReference type="HAMAP-Rule" id="MF_01216"/>
    </source>
</evidence>
<keyword evidence="2 6" id="KW-0288">FMN</keyword>
<name>A0A1H3MWS7_9FIRM</name>
<keyword evidence="4 6" id="KW-0520">NAD</keyword>
<protein>
    <recommendedName>
        <fullName evidence="6">FMN dependent NADH:quinone oxidoreductase</fullName>
        <ecNumber evidence="6">1.6.5.-</ecNumber>
    </recommendedName>
    <alternativeName>
        <fullName evidence="6">Azo-dye reductase</fullName>
    </alternativeName>
    <alternativeName>
        <fullName evidence="6">FMN-dependent NADH-azo compound oxidoreductase</fullName>
    </alternativeName>
    <alternativeName>
        <fullName evidence="6">FMN-dependent NADH-azoreductase</fullName>
        <ecNumber evidence="6">1.7.1.17</ecNumber>
    </alternativeName>
</protein>
<dbReference type="GO" id="GO:0009055">
    <property type="term" value="F:electron transfer activity"/>
    <property type="evidence" value="ECO:0007669"/>
    <property type="project" value="UniProtKB-UniRule"/>
</dbReference>
<feature type="binding site" evidence="6">
    <location>
        <begin position="137"/>
        <end position="140"/>
    </location>
    <ligand>
        <name>FMN</name>
        <dbReference type="ChEBI" id="CHEBI:58210"/>
    </ligand>
</feature>
<dbReference type="GO" id="GO:0010181">
    <property type="term" value="F:FMN binding"/>
    <property type="evidence" value="ECO:0007669"/>
    <property type="project" value="UniProtKB-UniRule"/>
</dbReference>
<dbReference type="PANTHER" id="PTHR43741:SF7">
    <property type="entry name" value="FMN-DEPENDENT NADH:QUINONE OXIDOREDUCTASE"/>
    <property type="match status" value="1"/>
</dbReference>
<dbReference type="OrthoDB" id="9805013at2"/>
<evidence type="ECO:0000256" key="4">
    <source>
        <dbReference type="ARBA" id="ARBA00023027"/>
    </source>
</evidence>
<dbReference type="Pfam" id="PF02525">
    <property type="entry name" value="Flavodoxin_2"/>
    <property type="match status" value="1"/>
</dbReference>
<evidence type="ECO:0000259" key="7">
    <source>
        <dbReference type="Pfam" id="PF02525"/>
    </source>
</evidence>
<dbReference type="EMBL" id="FNQE01000008">
    <property type="protein sequence ID" value="SDY81076.1"/>
    <property type="molecule type" value="Genomic_DNA"/>
</dbReference>
<dbReference type="InterPro" id="IPR023048">
    <property type="entry name" value="NADH:quinone_OxRdtase_FMN_depd"/>
</dbReference>
<gene>
    <name evidence="6" type="primary">azoR</name>
    <name evidence="8" type="ORF">SAMN05660462_00952</name>
</gene>
<evidence type="ECO:0000313" key="9">
    <source>
        <dbReference type="Proteomes" id="UP000198625"/>
    </source>
</evidence>
<evidence type="ECO:0000256" key="1">
    <source>
        <dbReference type="ARBA" id="ARBA00022630"/>
    </source>
</evidence>
<comment type="function">
    <text evidence="6">Also exhibits azoreductase activity. Catalyzes the reductive cleavage of the azo bond in aromatic azo compounds to the corresponding amines.</text>
</comment>
<feature type="domain" description="Flavodoxin-like fold" evidence="7">
    <location>
        <begin position="2"/>
        <end position="198"/>
    </location>
</feature>
<comment type="function">
    <text evidence="6">Quinone reductase that provides resistance to thiol-specific stress caused by electrophilic quinones.</text>
</comment>
<dbReference type="GO" id="GO:0016655">
    <property type="term" value="F:oxidoreductase activity, acting on NAD(P)H, quinone or similar compound as acceptor"/>
    <property type="evidence" value="ECO:0007669"/>
    <property type="project" value="InterPro"/>
</dbReference>
<comment type="caution">
    <text evidence="6">Lacks conserved residue(s) required for the propagation of feature annotation.</text>
</comment>
<comment type="catalytic activity">
    <reaction evidence="5">
        <text>N,N-dimethyl-1,4-phenylenediamine + anthranilate + 2 NAD(+) = 2-(4-dimethylaminophenyl)diazenylbenzoate + 2 NADH + 2 H(+)</text>
        <dbReference type="Rhea" id="RHEA:55872"/>
        <dbReference type="ChEBI" id="CHEBI:15378"/>
        <dbReference type="ChEBI" id="CHEBI:15783"/>
        <dbReference type="ChEBI" id="CHEBI:16567"/>
        <dbReference type="ChEBI" id="CHEBI:57540"/>
        <dbReference type="ChEBI" id="CHEBI:57945"/>
        <dbReference type="ChEBI" id="CHEBI:71579"/>
        <dbReference type="EC" id="1.7.1.17"/>
    </reaction>
    <physiologicalReaction direction="right-to-left" evidence="5">
        <dbReference type="Rhea" id="RHEA:55874"/>
    </physiologicalReaction>
</comment>
<keyword evidence="3 6" id="KW-0560">Oxidoreductase</keyword>
<dbReference type="InterPro" id="IPR050104">
    <property type="entry name" value="FMN-dep_NADH:Q_OxRdtase_AzoR1"/>
</dbReference>
<dbReference type="Gene3D" id="3.40.50.360">
    <property type="match status" value="1"/>
</dbReference>